<dbReference type="SUPFAM" id="SSF51735">
    <property type="entry name" value="NAD(P)-binding Rossmann-fold domains"/>
    <property type="match status" value="1"/>
</dbReference>
<protein>
    <submittedName>
        <fullName evidence="4">Uncharacterized protein</fullName>
    </submittedName>
</protein>
<keyword evidence="2" id="KW-0560">Oxidoreductase</keyword>
<accession>A0ABR4PTS4</accession>
<dbReference type="PRINTS" id="PR00080">
    <property type="entry name" value="SDRFAMILY"/>
</dbReference>
<comment type="similarity">
    <text evidence="1 3">Belongs to the short-chain dehydrogenases/reductases (SDR) family.</text>
</comment>
<proteinExistence type="inferred from homology"/>
<evidence type="ECO:0000313" key="4">
    <source>
        <dbReference type="EMBL" id="KAL3426635.1"/>
    </source>
</evidence>
<dbReference type="InterPro" id="IPR002347">
    <property type="entry name" value="SDR_fam"/>
</dbReference>
<sequence length="290" mass="31285">MAPSSLSGKSVIVTGGGSGIGLAIVKYFASQKSQVTILDISKEAGLSILDSLQREHPGNKFLFKQCDISSWDEQKRVFEGVYRETGDIDIVVANAGISERGNFLSRDSGEPEKPNLTTLDVDLTGTLYTIKLAIHYMRKKSTAQKGTIICTASNAGIYPFPIAPLYATSKHAVIGAVRSLARPLSPEGIQINGLAPAVIGSFSSQVPKIDKSTDNKAETNIAPDKALFANMIITPMSTIVAAVEEFVSKPEHNGIIAEISGDRFTFRDPPEYVDENTGKNIENFWQLGYA</sequence>
<gene>
    <name evidence="4" type="ORF">PVAG01_00144</name>
</gene>
<reference evidence="4 5" key="1">
    <citation type="submission" date="2024-06" db="EMBL/GenBank/DDBJ databases">
        <title>Complete genome of Phlyctema vagabunda strain 19-DSS-EL-015.</title>
        <authorList>
            <person name="Fiorenzani C."/>
        </authorList>
    </citation>
    <scope>NUCLEOTIDE SEQUENCE [LARGE SCALE GENOMIC DNA]</scope>
    <source>
        <strain evidence="4 5">19-DSS-EL-015</strain>
    </source>
</reference>
<evidence type="ECO:0000256" key="1">
    <source>
        <dbReference type="ARBA" id="ARBA00006484"/>
    </source>
</evidence>
<keyword evidence="5" id="KW-1185">Reference proteome</keyword>
<organism evidence="4 5">
    <name type="scientific">Phlyctema vagabunda</name>
    <dbReference type="NCBI Taxonomy" id="108571"/>
    <lineage>
        <taxon>Eukaryota</taxon>
        <taxon>Fungi</taxon>
        <taxon>Dikarya</taxon>
        <taxon>Ascomycota</taxon>
        <taxon>Pezizomycotina</taxon>
        <taxon>Leotiomycetes</taxon>
        <taxon>Helotiales</taxon>
        <taxon>Dermateaceae</taxon>
        <taxon>Phlyctema</taxon>
    </lineage>
</organism>
<dbReference type="PRINTS" id="PR00081">
    <property type="entry name" value="GDHRDH"/>
</dbReference>
<evidence type="ECO:0000256" key="2">
    <source>
        <dbReference type="ARBA" id="ARBA00023002"/>
    </source>
</evidence>
<dbReference type="EMBL" id="JBFCZG010000001">
    <property type="protein sequence ID" value="KAL3426635.1"/>
    <property type="molecule type" value="Genomic_DNA"/>
</dbReference>
<dbReference type="Proteomes" id="UP001629113">
    <property type="component" value="Unassembled WGS sequence"/>
</dbReference>
<dbReference type="Pfam" id="PF00106">
    <property type="entry name" value="adh_short"/>
    <property type="match status" value="1"/>
</dbReference>
<comment type="caution">
    <text evidence="4">The sequence shown here is derived from an EMBL/GenBank/DDBJ whole genome shotgun (WGS) entry which is preliminary data.</text>
</comment>
<dbReference type="InterPro" id="IPR036291">
    <property type="entry name" value="NAD(P)-bd_dom_sf"/>
</dbReference>
<name>A0ABR4PTS4_9HELO</name>
<evidence type="ECO:0000313" key="5">
    <source>
        <dbReference type="Proteomes" id="UP001629113"/>
    </source>
</evidence>
<dbReference type="PANTHER" id="PTHR44229:SF4">
    <property type="entry name" value="15-HYDROXYPROSTAGLANDIN DEHYDROGENASE [NAD(+)]"/>
    <property type="match status" value="1"/>
</dbReference>
<dbReference type="Gene3D" id="3.40.50.720">
    <property type="entry name" value="NAD(P)-binding Rossmann-like Domain"/>
    <property type="match status" value="1"/>
</dbReference>
<evidence type="ECO:0000256" key="3">
    <source>
        <dbReference type="RuleBase" id="RU000363"/>
    </source>
</evidence>
<dbReference type="PANTHER" id="PTHR44229">
    <property type="entry name" value="15-HYDROXYPROSTAGLANDIN DEHYDROGENASE [NAD(+)]"/>
    <property type="match status" value="1"/>
</dbReference>